<protein>
    <submittedName>
        <fullName evidence="1">Uncharacterized protein</fullName>
    </submittedName>
</protein>
<keyword evidence="2" id="KW-1185">Reference proteome</keyword>
<sequence length="1007" mass="114464">MMESCFNDKVARAETILVEDLRRDLRFDLTEIAEAQDSSCLDREFLQVYLRIRPFSQAEIENGESQDCVTIHPPDTVLLKAPRSSLSARASDKSVPQTAQRFQFSQVFGADTSQKDLFDGTVRNLVKDVLEGKNSLVFTYGVTNAGKTFTFLGPEHDVGILPRSLNMIFSSLEGRIFTQTSVKPHRCQDVLKLSKEQQVEENISKRHLLRLLRENDTQKNTSSLSSSSRSEGSDLADPDSLVSDRSFSVDADPHTRFSVWVSFCEIYNENIHDLLEQPSGTGTRRANLRLCQDTKGNSFIKDLRWVQVNSSDEAFKVMKLGKKNQSISSTKLNQLSSRSHSIFTVRILRIEDVASLSVQSVSELSLCDLAGSERCGKTQNKGDRLKEAGNINTSLLSLGKCISALKGSQQARQHVPFRESKLTHYLQGFFTGRGRAAMIVNVNQCASMYDETLNVLKFSAVAQKVVVLSVPSVLPLVVKRSAREVSFIINKATQREARRTSLVRWEHGRVDGNENEVSEEEDEDEEEESLLEETLQEDEGKETVLLDKEVYENQLLQLEELQEQLRMARAETVAVESRIREEVTKEFSELFTQMQNDYKQHVPFRESKLTHYLQGFFTGRGRAAMIVNVNQCASMYDETLNVLKFSAVAQKVVVLSVPSVLPLVVKRSAREVSFIINKATQREARRTSLVRWEHGRVDGNENEVSEEEDEDEEEESLLEETLQEDEGKETVLLDKEVYENQLLQLEELQEQLRMARAETVAVESRIREEVTKEFSELFTQMQNDYNERISKERELVEERCERRLQIFKQLVEKTARETRSDDGEDPAKAQEREPPSLDGMFDSMSTDLAGIRKDAEAAQSCLVTCDGRPSVTLRDLEKKVTELTEKLSETQKQLESRTQELDAQSGLVEQLEDMRKTLQSREQRLNDLMVLCVEKDDIITKTQAELDRAVEDRTKNERNDATSFDGNENYQPTEGFWCSVANANRAPQCRAVSTGHTRGRRALRPPS</sequence>
<name>A0ACC5WVC8_PANGG</name>
<proteinExistence type="predicted"/>
<accession>A0ACC5WVC8</accession>
<dbReference type="Proteomes" id="UP000829447">
    <property type="component" value="Linkage Group LG10"/>
</dbReference>
<dbReference type="EMBL" id="CM040463">
    <property type="protein sequence ID" value="MCI4382245.1"/>
    <property type="molecule type" value="Genomic_DNA"/>
</dbReference>
<organism evidence="1 2">
    <name type="scientific">Pangasianodon gigas</name>
    <name type="common">Mekong giant catfish</name>
    <name type="synonym">Pangasius gigas</name>
    <dbReference type="NCBI Taxonomy" id="30993"/>
    <lineage>
        <taxon>Eukaryota</taxon>
        <taxon>Metazoa</taxon>
        <taxon>Chordata</taxon>
        <taxon>Craniata</taxon>
        <taxon>Vertebrata</taxon>
        <taxon>Euteleostomi</taxon>
        <taxon>Actinopterygii</taxon>
        <taxon>Neopterygii</taxon>
        <taxon>Teleostei</taxon>
        <taxon>Ostariophysi</taxon>
        <taxon>Siluriformes</taxon>
        <taxon>Pangasiidae</taxon>
        <taxon>Pangasianodon</taxon>
    </lineage>
</organism>
<comment type="caution">
    <text evidence="1">The sequence shown here is derived from an EMBL/GenBank/DDBJ whole genome shotgun (WGS) entry which is preliminary data.</text>
</comment>
<evidence type="ECO:0000313" key="1">
    <source>
        <dbReference type="EMBL" id="MCI4382245.1"/>
    </source>
</evidence>
<gene>
    <name evidence="1" type="ORF">PGIGA_G00012760</name>
</gene>
<reference evidence="1 2" key="1">
    <citation type="journal article" date="2022" name="bioRxiv">
        <title>An ancient truncated duplication of the anti-Mullerian hormone receptor type 2 gene is a potential conserved master sex determinant in the Pangasiidae catfish family.</title>
        <authorList>
            <person name="Wen M."/>
            <person name="Pan Q."/>
            <person name="Jouanno E."/>
            <person name="Montfort J."/>
            <person name="Zahm M."/>
            <person name="Cabau C."/>
            <person name="Klopp C."/>
            <person name="Iampietro C."/>
            <person name="Roques C."/>
            <person name="Bouchez O."/>
            <person name="Castinel A."/>
            <person name="Donnadieu C."/>
            <person name="Parrinello H."/>
            <person name="Poncet C."/>
            <person name="Belmonte E."/>
            <person name="Gautier V."/>
            <person name="Avarre J.-C."/>
            <person name="Dugue R."/>
            <person name="Gustiano R."/>
            <person name="Ha T.T.T."/>
            <person name="Campet M."/>
            <person name="Sriphairoj K."/>
            <person name="Ribolli J."/>
            <person name="de Almeida F.L."/>
            <person name="Desvignes T."/>
            <person name="Postlethwait J.H."/>
            <person name="Bucao C.F."/>
            <person name="Robinson-Rechavi M."/>
            <person name="Bobe J."/>
            <person name="Herpin A."/>
            <person name="Guiguen Y."/>
        </authorList>
    </citation>
    <scope>NUCLEOTIDE SEQUENCE [LARGE SCALE GENOMIC DNA]</scope>
    <source>
        <strain evidence="1">YG-Dec2019</strain>
    </source>
</reference>
<evidence type="ECO:0000313" key="2">
    <source>
        <dbReference type="Proteomes" id="UP000829447"/>
    </source>
</evidence>